<comment type="caution">
    <text evidence="2">The sequence shown here is derived from an EMBL/GenBank/DDBJ whole genome shotgun (WGS) entry which is preliminary data.</text>
</comment>
<dbReference type="Proteomes" id="UP000009886">
    <property type="component" value="Unassembled WGS sequence"/>
</dbReference>
<dbReference type="InterPro" id="IPR036420">
    <property type="entry name" value="BRCT_dom_sf"/>
</dbReference>
<feature type="domain" description="BRCT" evidence="1">
    <location>
        <begin position="9"/>
        <end position="92"/>
    </location>
</feature>
<evidence type="ECO:0000313" key="2">
    <source>
        <dbReference type="EMBL" id="EKV12877.1"/>
    </source>
</evidence>
<dbReference type="OrthoDB" id="2017365at2759"/>
<dbReference type="EMBL" id="AKCU01000344">
    <property type="protein sequence ID" value="EKV12877.1"/>
    <property type="molecule type" value="Genomic_DNA"/>
</dbReference>
<accession>K9FWK2</accession>
<protein>
    <recommendedName>
        <fullName evidence="1">BRCT domain-containing protein</fullName>
    </recommendedName>
</protein>
<dbReference type="Pfam" id="PF12738">
    <property type="entry name" value="PTCB-BRCT"/>
    <property type="match status" value="1"/>
</dbReference>
<dbReference type="KEGG" id="pdp:PDIP_50620"/>
<evidence type="ECO:0000259" key="1">
    <source>
        <dbReference type="PROSITE" id="PS50172"/>
    </source>
</evidence>
<name>K9FWK2_PEND1</name>
<gene>
    <name evidence="2" type="ORF">PDIP_50620</name>
</gene>
<dbReference type="AlphaFoldDB" id="K9FWK2"/>
<evidence type="ECO:0000313" key="3">
    <source>
        <dbReference type="Proteomes" id="UP000009886"/>
    </source>
</evidence>
<dbReference type="SMART" id="SM00292">
    <property type="entry name" value="BRCT"/>
    <property type="match status" value="1"/>
</dbReference>
<dbReference type="PROSITE" id="PS50172">
    <property type="entry name" value="BRCT"/>
    <property type="match status" value="1"/>
</dbReference>
<dbReference type="HOGENOM" id="CLU_2306997_0_0_1"/>
<dbReference type="SUPFAM" id="SSF52113">
    <property type="entry name" value="BRCT domain"/>
    <property type="match status" value="1"/>
</dbReference>
<sequence>MTSNKPVDKLADNLKGLVIGASGTTPGYQRGTIKRMVEQCGAKFASMNIRECTHLVTTEGNGKRKLKKINRAREVEGCEIVNTDWLLKMIKKHVPGALQQ</sequence>
<reference evidence="3" key="1">
    <citation type="journal article" date="2012" name="BMC Genomics">
        <title>Genome sequence of the necrotrophic fungus Penicillium digitatum, the main postharvest pathogen of citrus.</title>
        <authorList>
            <person name="Marcet-Houben M."/>
            <person name="Ballester A.-R."/>
            <person name="de la Fuente B."/>
            <person name="Harries E."/>
            <person name="Marcos J.F."/>
            <person name="Gonzalez-Candelas L."/>
            <person name="Gabaldon T."/>
        </authorList>
    </citation>
    <scope>NUCLEOTIDE SEQUENCE [LARGE SCALE GENOMIC DNA]</scope>
    <source>
        <strain evidence="3">Pd1 / CECT 20795</strain>
    </source>
</reference>
<proteinExistence type="predicted"/>
<dbReference type="InterPro" id="IPR001357">
    <property type="entry name" value="BRCT_dom"/>
</dbReference>
<organism evidence="2 3">
    <name type="scientific">Penicillium digitatum (strain Pd1 / CECT 20795)</name>
    <name type="common">Green mold</name>
    <dbReference type="NCBI Taxonomy" id="1170230"/>
    <lineage>
        <taxon>Eukaryota</taxon>
        <taxon>Fungi</taxon>
        <taxon>Dikarya</taxon>
        <taxon>Ascomycota</taxon>
        <taxon>Pezizomycotina</taxon>
        <taxon>Eurotiomycetes</taxon>
        <taxon>Eurotiomycetidae</taxon>
        <taxon>Eurotiales</taxon>
        <taxon>Aspergillaceae</taxon>
        <taxon>Penicillium</taxon>
    </lineage>
</organism>
<dbReference type="Gene3D" id="3.40.50.10190">
    <property type="entry name" value="BRCT domain"/>
    <property type="match status" value="1"/>
</dbReference>
<dbReference type="VEuPathDB" id="FungiDB:PDIP_50620"/>